<organism evidence="1 2">
    <name type="scientific">Candidatus Gottesmanbacteria bacterium RBG_16_52_11</name>
    <dbReference type="NCBI Taxonomy" id="1798374"/>
    <lineage>
        <taxon>Bacteria</taxon>
        <taxon>Candidatus Gottesmaniibacteriota</taxon>
    </lineage>
</organism>
<protein>
    <submittedName>
        <fullName evidence="1">Uncharacterized protein</fullName>
    </submittedName>
</protein>
<reference evidence="1 2" key="1">
    <citation type="journal article" date="2016" name="Nat. Commun.">
        <title>Thousands of microbial genomes shed light on interconnected biogeochemical processes in an aquifer system.</title>
        <authorList>
            <person name="Anantharaman K."/>
            <person name="Brown C.T."/>
            <person name="Hug L.A."/>
            <person name="Sharon I."/>
            <person name="Castelle C.J."/>
            <person name="Probst A.J."/>
            <person name="Thomas B.C."/>
            <person name="Singh A."/>
            <person name="Wilkins M.J."/>
            <person name="Karaoz U."/>
            <person name="Brodie E.L."/>
            <person name="Williams K.H."/>
            <person name="Hubbard S.S."/>
            <person name="Banfield J.F."/>
        </authorList>
    </citation>
    <scope>NUCLEOTIDE SEQUENCE [LARGE SCALE GENOMIC DNA]</scope>
</reference>
<comment type="caution">
    <text evidence="1">The sequence shown here is derived from an EMBL/GenBank/DDBJ whole genome shotgun (WGS) entry which is preliminary data.</text>
</comment>
<accession>A0A1F5YXX2</accession>
<evidence type="ECO:0000313" key="2">
    <source>
        <dbReference type="Proteomes" id="UP000178448"/>
    </source>
</evidence>
<sequence>MPKPGTLIFLVLLIIFVAAAWYVVQDGIRITSCFETNTQTFDDIEYGSRNQGWSQRRICELKFQAVTATESCLRDVASGSMLPDGSTDRIVRAMHLYRADIDETENLKDRHDEECFQYPESMFYPPDY</sequence>
<proteinExistence type="predicted"/>
<evidence type="ECO:0000313" key="1">
    <source>
        <dbReference type="EMBL" id="OGG04985.1"/>
    </source>
</evidence>
<dbReference type="STRING" id="1798374.A2Z33_06870"/>
<dbReference type="AlphaFoldDB" id="A0A1F5YXX2"/>
<name>A0A1F5YXX2_9BACT</name>
<gene>
    <name evidence="1" type="ORF">A2Z33_06870</name>
</gene>
<dbReference type="Proteomes" id="UP000178448">
    <property type="component" value="Unassembled WGS sequence"/>
</dbReference>
<dbReference type="EMBL" id="MFJD01000001">
    <property type="protein sequence ID" value="OGG04985.1"/>
    <property type="molecule type" value="Genomic_DNA"/>
</dbReference>